<proteinExistence type="predicted"/>
<feature type="region of interest" description="Disordered" evidence="1">
    <location>
        <begin position="154"/>
        <end position="182"/>
    </location>
</feature>
<reference evidence="2 3" key="1">
    <citation type="submission" date="2019-05" db="EMBL/GenBank/DDBJ databases">
        <title>Another draft genome of Portunus trituberculatus and its Hox gene families provides insights of decapod evolution.</title>
        <authorList>
            <person name="Jeong J.-H."/>
            <person name="Song I."/>
            <person name="Kim S."/>
            <person name="Choi T."/>
            <person name="Kim D."/>
            <person name="Ryu S."/>
            <person name="Kim W."/>
        </authorList>
    </citation>
    <scope>NUCLEOTIDE SEQUENCE [LARGE SCALE GENOMIC DNA]</scope>
    <source>
        <tissue evidence="2">Muscle</tissue>
    </source>
</reference>
<protein>
    <submittedName>
        <fullName evidence="2">Uncharacterized protein</fullName>
    </submittedName>
</protein>
<dbReference type="Proteomes" id="UP000324222">
    <property type="component" value="Unassembled WGS sequence"/>
</dbReference>
<dbReference type="AlphaFoldDB" id="A0A5B7HKJ8"/>
<gene>
    <name evidence="2" type="ORF">E2C01_067718</name>
</gene>
<dbReference type="EMBL" id="VSRR010036692">
    <property type="protein sequence ID" value="MPC73391.1"/>
    <property type="molecule type" value="Genomic_DNA"/>
</dbReference>
<accession>A0A5B7HKJ8</accession>
<dbReference type="OrthoDB" id="5585231at2759"/>
<name>A0A5B7HKJ8_PORTR</name>
<evidence type="ECO:0000313" key="3">
    <source>
        <dbReference type="Proteomes" id="UP000324222"/>
    </source>
</evidence>
<evidence type="ECO:0000256" key="1">
    <source>
        <dbReference type="SAM" id="MobiDB-lite"/>
    </source>
</evidence>
<keyword evidence="3" id="KW-1185">Reference proteome</keyword>
<evidence type="ECO:0000313" key="2">
    <source>
        <dbReference type="EMBL" id="MPC73391.1"/>
    </source>
</evidence>
<organism evidence="2 3">
    <name type="scientific">Portunus trituberculatus</name>
    <name type="common">Swimming crab</name>
    <name type="synonym">Neptunus trituberculatus</name>
    <dbReference type="NCBI Taxonomy" id="210409"/>
    <lineage>
        <taxon>Eukaryota</taxon>
        <taxon>Metazoa</taxon>
        <taxon>Ecdysozoa</taxon>
        <taxon>Arthropoda</taxon>
        <taxon>Crustacea</taxon>
        <taxon>Multicrustacea</taxon>
        <taxon>Malacostraca</taxon>
        <taxon>Eumalacostraca</taxon>
        <taxon>Eucarida</taxon>
        <taxon>Decapoda</taxon>
        <taxon>Pleocyemata</taxon>
        <taxon>Brachyura</taxon>
        <taxon>Eubrachyura</taxon>
        <taxon>Portunoidea</taxon>
        <taxon>Portunidae</taxon>
        <taxon>Portuninae</taxon>
        <taxon>Portunus</taxon>
    </lineage>
</organism>
<sequence>MHRDTISFPASLSAAPRPTRLAVPRLVWSFSRGQKAPKIFIQRRTSDGELYTHRRAASASNYSLNLERHGTVHETRRHDAITLPSKAGSFRRLTSSEKDDRPVVSLEDLHKTAMEQMKESHDSNAERSASLNRKNIPIYVEGILKEGSLDLMDPSGKFDDTSDEDLDKTPTDGTPICSSASDLTPTGSVEDVRLKMYMKKKFSKRWWKDKYRRRSIVEGESVLKLKHFLPLHTIVPCAAPFTTSIAYYGKPLHRESSSLQIMTVCYIELSLKGERIYLSDPRRNSFSLLTLSQHGSGNFAI</sequence>
<comment type="caution">
    <text evidence="2">The sequence shown here is derived from an EMBL/GenBank/DDBJ whole genome shotgun (WGS) entry which is preliminary data.</text>
</comment>